<evidence type="ECO:0000259" key="2">
    <source>
        <dbReference type="PROSITE" id="PS50937"/>
    </source>
</evidence>
<gene>
    <name evidence="3" type="ORF">ATJ78_0340</name>
</gene>
<keyword evidence="4" id="KW-1185">Reference proteome</keyword>
<dbReference type="PANTHER" id="PTHR30204">
    <property type="entry name" value="REDOX-CYCLING DRUG-SENSING TRANSCRIPTIONAL ACTIVATOR SOXR"/>
    <property type="match status" value="1"/>
</dbReference>
<sequence>MKIAEAAARLGVETHVLRHWEDMKLVVPERTAAGHREYSEEHVRRLQIVQACRGVGVSLREIRHVLHRGEQGRDAVIDRRLAAIRRQREELDAAELFLRHVRQCRHSLITRCPECSAYALRR</sequence>
<feature type="domain" description="HTH merR-type" evidence="2">
    <location>
        <begin position="1"/>
        <end position="68"/>
    </location>
</feature>
<organism evidence="3 4">
    <name type="scientific">Paramicrobacterium agarici</name>
    <dbReference type="NCBI Taxonomy" id="630514"/>
    <lineage>
        <taxon>Bacteria</taxon>
        <taxon>Bacillati</taxon>
        <taxon>Actinomycetota</taxon>
        <taxon>Actinomycetes</taxon>
        <taxon>Micrococcales</taxon>
        <taxon>Microbacteriaceae</taxon>
        <taxon>Paramicrobacterium</taxon>
    </lineage>
</organism>
<accession>A0A2A9DTG3</accession>
<dbReference type="GO" id="GO:0003677">
    <property type="term" value="F:DNA binding"/>
    <property type="evidence" value="ECO:0007669"/>
    <property type="project" value="UniProtKB-KW"/>
</dbReference>
<dbReference type="Proteomes" id="UP000221369">
    <property type="component" value="Unassembled WGS sequence"/>
</dbReference>
<dbReference type="EMBL" id="PDJE01000001">
    <property type="protein sequence ID" value="PFG29435.1"/>
    <property type="molecule type" value="Genomic_DNA"/>
</dbReference>
<dbReference type="SMART" id="SM00422">
    <property type="entry name" value="HTH_MERR"/>
    <property type="match status" value="1"/>
</dbReference>
<dbReference type="InterPro" id="IPR009061">
    <property type="entry name" value="DNA-bd_dom_put_sf"/>
</dbReference>
<dbReference type="Gene3D" id="1.10.1660.10">
    <property type="match status" value="1"/>
</dbReference>
<dbReference type="RefSeq" id="WP_098409143.1">
    <property type="nucleotide sequence ID" value="NZ_PDJE01000001.1"/>
</dbReference>
<proteinExistence type="predicted"/>
<dbReference type="Pfam" id="PF13411">
    <property type="entry name" value="MerR_1"/>
    <property type="match status" value="1"/>
</dbReference>
<dbReference type="PROSITE" id="PS50937">
    <property type="entry name" value="HTH_MERR_2"/>
    <property type="match status" value="1"/>
</dbReference>
<comment type="caution">
    <text evidence="3">The sequence shown here is derived from an EMBL/GenBank/DDBJ whole genome shotgun (WGS) entry which is preliminary data.</text>
</comment>
<evidence type="ECO:0000313" key="3">
    <source>
        <dbReference type="EMBL" id="PFG29435.1"/>
    </source>
</evidence>
<reference evidence="3 4" key="1">
    <citation type="submission" date="2017-10" db="EMBL/GenBank/DDBJ databases">
        <title>Sequencing the genomes of 1000 actinobacteria strains.</title>
        <authorList>
            <person name="Klenk H.-P."/>
        </authorList>
    </citation>
    <scope>NUCLEOTIDE SEQUENCE [LARGE SCALE GENOMIC DNA]</scope>
    <source>
        <strain evidence="3 4">DSM 21798</strain>
    </source>
</reference>
<dbReference type="InterPro" id="IPR000551">
    <property type="entry name" value="MerR-type_HTH_dom"/>
</dbReference>
<dbReference type="GO" id="GO:0003700">
    <property type="term" value="F:DNA-binding transcription factor activity"/>
    <property type="evidence" value="ECO:0007669"/>
    <property type="project" value="InterPro"/>
</dbReference>
<protein>
    <submittedName>
        <fullName evidence="3">MerR family gold-responsive transcriptional activator of gol and ges genes</fullName>
    </submittedName>
</protein>
<name>A0A2A9DTG3_9MICO</name>
<evidence type="ECO:0000256" key="1">
    <source>
        <dbReference type="ARBA" id="ARBA00023125"/>
    </source>
</evidence>
<dbReference type="AlphaFoldDB" id="A0A2A9DTG3"/>
<dbReference type="SUPFAM" id="SSF46955">
    <property type="entry name" value="Putative DNA-binding domain"/>
    <property type="match status" value="1"/>
</dbReference>
<dbReference type="InterPro" id="IPR047057">
    <property type="entry name" value="MerR_fam"/>
</dbReference>
<keyword evidence="1" id="KW-0238">DNA-binding</keyword>
<evidence type="ECO:0000313" key="4">
    <source>
        <dbReference type="Proteomes" id="UP000221369"/>
    </source>
</evidence>
<dbReference type="CDD" id="cd00592">
    <property type="entry name" value="HTH_MerR-like"/>
    <property type="match status" value="1"/>
</dbReference>
<dbReference type="PANTHER" id="PTHR30204:SF93">
    <property type="entry name" value="HTH MERR-TYPE DOMAIN-CONTAINING PROTEIN"/>
    <property type="match status" value="1"/>
</dbReference>